<keyword evidence="5" id="KW-1185">Reference proteome</keyword>
<dbReference type="OrthoDB" id="6422877at2759"/>
<dbReference type="InterPro" id="IPR029526">
    <property type="entry name" value="PGBD"/>
</dbReference>
<keyword evidence="2" id="KW-1133">Transmembrane helix</keyword>
<keyword evidence="2" id="KW-0812">Transmembrane</keyword>
<dbReference type="Proteomes" id="UP000499080">
    <property type="component" value="Unassembled WGS sequence"/>
</dbReference>
<evidence type="ECO:0000256" key="1">
    <source>
        <dbReference type="SAM" id="MobiDB-lite"/>
    </source>
</evidence>
<evidence type="ECO:0000313" key="4">
    <source>
        <dbReference type="EMBL" id="GBN13376.1"/>
    </source>
</evidence>
<protein>
    <submittedName>
        <fullName evidence="4">PiggyBac transposable element-derived protein 4</fullName>
    </submittedName>
</protein>
<dbReference type="PANTHER" id="PTHR46599">
    <property type="entry name" value="PIGGYBAC TRANSPOSABLE ELEMENT-DERIVED PROTEIN 4"/>
    <property type="match status" value="1"/>
</dbReference>
<feature type="transmembrane region" description="Helical" evidence="2">
    <location>
        <begin position="435"/>
        <end position="452"/>
    </location>
</feature>
<feature type="domain" description="PiggyBac transposable element-derived protein" evidence="3">
    <location>
        <begin position="102"/>
        <end position="448"/>
    </location>
</feature>
<keyword evidence="2" id="KW-0472">Membrane</keyword>
<dbReference type="PANTHER" id="PTHR46599:SF3">
    <property type="entry name" value="PIGGYBAC TRANSPOSABLE ELEMENT-DERIVED PROTEIN 4"/>
    <property type="match status" value="1"/>
</dbReference>
<sequence length="565" mass="65572">MADTICCTAVDPTTEAHTSTERVICGCFSDCPSDVEFSDSDSDDSDIRPSKRQRRILSDSEADSDEEWNDIDIVPSLEDYSRNSRVPNFECDPPSIVDVIDSFFDEEFFNLVVSQTNLYHTQMKDLHKNSAKTLQWKEVTTNDMKKFLGLLVLMGQTKKTCWRDYWSTDPLVEIPIFPKTMSRMRFEQIFTFFHLSDNVENVLSTDRLYKIRPLLDYVISKSQSMYVPKQQLSLDEAMIPWRGRLKFKTYNPAKITKYGILVRMVCESESGYICNFEVYSGVGKKLEETILSILQPYFGFNHHVYQDNYYNNVSTASILLENKIRVCGTIRENRGLPKLLIEKSKNLQRRQMTFLRKGPILLLTWKDKRLVRMISTIHDASMITTGNRNKNYINDKIKPSCIIEYNKYMKGVDRADQYLANSSILRKSIKWSKKTAFFFINCLLFNAFVIYSKKCQNKIRYKKFLLEVARIWLSSESIESNTQPANTSHASKRAPHKDPVSRLSGKLLDHVLEPIITASKTNPTRKCRVCSSKGKRSETRYICKTCCVPLHVGECFNFYHTKKNY</sequence>
<evidence type="ECO:0000256" key="2">
    <source>
        <dbReference type="SAM" id="Phobius"/>
    </source>
</evidence>
<feature type="region of interest" description="Disordered" evidence="1">
    <location>
        <begin position="481"/>
        <end position="501"/>
    </location>
</feature>
<evidence type="ECO:0000259" key="3">
    <source>
        <dbReference type="Pfam" id="PF13843"/>
    </source>
</evidence>
<name>A0A4Y2LIH8_ARAVE</name>
<gene>
    <name evidence="4" type="primary">PGBD4_405</name>
    <name evidence="4" type="ORF">AVEN_123131_1</name>
</gene>
<comment type="caution">
    <text evidence="4">The sequence shown here is derived from an EMBL/GenBank/DDBJ whole genome shotgun (WGS) entry which is preliminary data.</text>
</comment>
<proteinExistence type="predicted"/>
<evidence type="ECO:0000313" key="5">
    <source>
        <dbReference type="Proteomes" id="UP000499080"/>
    </source>
</evidence>
<organism evidence="4 5">
    <name type="scientific">Araneus ventricosus</name>
    <name type="common">Orbweaver spider</name>
    <name type="synonym">Epeira ventricosa</name>
    <dbReference type="NCBI Taxonomy" id="182803"/>
    <lineage>
        <taxon>Eukaryota</taxon>
        <taxon>Metazoa</taxon>
        <taxon>Ecdysozoa</taxon>
        <taxon>Arthropoda</taxon>
        <taxon>Chelicerata</taxon>
        <taxon>Arachnida</taxon>
        <taxon>Araneae</taxon>
        <taxon>Araneomorphae</taxon>
        <taxon>Entelegynae</taxon>
        <taxon>Araneoidea</taxon>
        <taxon>Araneidae</taxon>
        <taxon>Araneus</taxon>
    </lineage>
</organism>
<feature type="region of interest" description="Disordered" evidence="1">
    <location>
        <begin position="37"/>
        <end position="63"/>
    </location>
</feature>
<accession>A0A4Y2LIH8</accession>
<dbReference type="AlphaFoldDB" id="A0A4Y2LIH8"/>
<dbReference type="Pfam" id="PF13843">
    <property type="entry name" value="DDE_Tnp_1_7"/>
    <property type="match status" value="1"/>
</dbReference>
<reference evidence="4 5" key="1">
    <citation type="journal article" date="2019" name="Sci. Rep.">
        <title>Orb-weaving spider Araneus ventricosus genome elucidates the spidroin gene catalogue.</title>
        <authorList>
            <person name="Kono N."/>
            <person name="Nakamura H."/>
            <person name="Ohtoshi R."/>
            <person name="Moran D.A.P."/>
            <person name="Shinohara A."/>
            <person name="Yoshida Y."/>
            <person name="Fujiwara M."/>
            <person name="Mori M."/>
            <person name="Tomita M."/>
            <person name="Arakawa K."/>
        </authorList>
    </citation>
    <scope>NUCLEOTIDE SEQUENCE [LARGE SCALE GENOMIC DNA]</scope>
</reference>
<dbReference type="EMBL" id="BGPR01005781">
    <property type="protein sequence ID" value="GBN13376.1"/>
    <property type="molecule type" value="Genomic_DNA"/>
</dbReference>